<feature type="transmembrane region" description="Helical" evidence="8">
    <location>
        <begin position="127"/>
        <end position="154"/>
    </location>
</feature>
<gene>
    <name evidence="9" type="ORF">BFW38_05315</name>
</gene>
<keyword evidence="6 8" id="KW-1133">Transmembrane helix</keyword>
<evidence type="ECO:0000256" key="8">
    <source>
        <dbReference type="SAM" id="Phobius"/>
    </source>
</evidence>
<protein>
    <submittedName>
        <fullName evidence="9">Malate transporter</fullName>
    </submittedName>
</protein>
<feature type="transmembrane region" description="Helical" evidence="8">
    <location>
        <begin position="6"/>
        <end position="28"/>
    </location>
</feature>
<feature type="transmembrane region" description="Helical" evidence="8">
    <location>
        <begin position="72"/>
        <end position="90"/>
    </location>
</feature>
<dbReference type="GO" id="GO:0055085">
    <property type="term" value="P:transmembrane transport"/>
    <property type="evidence" value="ECO:0007669"/>
    <property type="project" value="InterPro"/>
</dbReference>
<sequence>MDNPQTMFIQVFTVTGPVFAMVVLGIVLKRLRLIDEHFMSVASNLSFKALMPTLLFFGILRTDLSMALQPALIGYFYLATVLSFAWAWLWSLKHVPYAERGIYVQGAFRGNCGIVGLALAASQYGDYGLSVGGVLAGLIIVLFNVLSIIVLAFYSPHFDADLKSVMKGLAKNPLILSVLAGLLASWMNVQLPQWILISADYFSAMTLPLALICVGGSLSMAAFIHSGKIALSSSLFKVLWTPIAFTLLAALIGFEGRDLGMLFLFLASPTAAASYVMARSAGSDGRLAANIIAISTVISVVSIMLGLYGLQVVGLI</sequence>
<evidence type="ECO:0000313" key="10">
    <source>
        <dbReference type="Proteomes" id="UP000094291"/>
    </source>
</evidence>
<evidence type="ECO:0000256" key="6">
    <source>
        <dbReference type="ARBA" id="ARBA00022989"/>
    </source>
</evidence>
<feature type="transmembrane region" description="Helical" evidence="8">
    <location>
        <begin position="287"/>
        <end position="310"/>
    </location>
</feature>
<keyword evidence="3" id="KW-0813">Transport</keyword>
<evidence type="ECO:0000256" key="7">
    <source>
        <dbReference type="ARBA" id="ARBA00023136"/>
    </source>
</evidence>
<evidence type="ECO:0000256" key="3">
    <source>
        <dbReference type="ARBA" id="ARBA00022448"/>
    </source>
</evidence>
<feature type="transmembrane region" description="Helical" evidence="8">
    <location>
        <begin position="201"/>
        <end position="223"/>
    </location>
</feature>
<comment type="subcellular location">
    <subcellularLocation>
        <location evidence="1">Cell membrane</location>
        <topology evidence="1">Multi-pass membrane protein</topology>
    </subcellularLocation>
</comment>
<name>A0A1E2V7U1_9GAMM</name>
<dbReference type="AlphaFoldDB" id="A0A1E2V7U1"/>
<feature type="transmembrane region" description="Helical" evidence="8">
    <location>
        <begin position="260"/>
        <end position="278"/>
    </location>
</feature>
<evidence type="ECO:0000256" key="5">
    <source>
        <dbReference type="ARBA" id="ARBA00022692"/>
    </source>
</evidence>
<feature type="transmembrane region" description="Helical" evidence="8">
    <location>
        <begin position="102"/>
        <end position="121"/>
    </location>
</feature>
<evidence type="ECO:0000256" key="4">
    <source>
        <dbReference type="ARBA" id="ARBA00022475"/>
    </source>
</evidence>
<feature type="transmembrane region" description="Helical" evidence="8">
    <location>
        <begin position="174"/>
        <end position="195"/>
    </location>
</feature>
<dbReference type="STRING" id="197479.BFW38_05315"/>
<dbReference type="EMBL" id="MDTQ01000001">
    <property type="protein sequence ID" value="ODC03051.1"/>
    <property type="molecule type" value="Genomic_DNA"/>
</dbReference>
<accession>A0A1E2V7U1</accession>
<dbReference type="PANTHER" id="PTHR36838:SF4">
    <property type="entry name" value="AUXIN EFFLUX CARRIER FAMILY PROTEIN"/>
    <property type="match status" value="1"/>
</dbReference>
<evidence type="ECO:0000313" key="9">
    <source>
        <dbReference type="EMBL" id="ODC03051.1"/>
    </source>
</evidence>
<keyword evidence="7 8" id="KW-0472">Membrane</keyword>
<keyword evidence="10" id="KW-1185">Reference proteome</keyword>
<dbReference type="InterPro" id="IPR038770">
    <property type="entry name" value="Na+/solute_symporter_sf"/>
</dbReference>
<dbReference type="PANTHER" id="PTHR36838">
    <property type="entry name" value="AUXIN EFFLUX CARRIER FAMILY PROTEIN"/>
    <property type="match status" value="1"/>
</dbReference>
<dbReference type="InterPro" id="IPR004776">
    <property type="entry name" value="Mem_transp_PIN-like"/>
</dbReference>
<keyword evidence="5 8" id="KW-0812">Transmembrane</keyword>
<keyword evidence="4" id="KW-1003">Cell membrane</keyword>
<organism evidence="9 10">
    <name type="scientific">Terasakiispira papahanaumokuakeensis</name>
    <dbReference type="NCBI Taxonomy" id="197479"/>
    <lineage>
        <taxon>Bacteria</taxon>
        <taxon>Pseudomonadati</taxon>
        <taxon>Pseudomonadota</taxon>
        <taxon>Gammaproteobacteria</taxon>
        <taxon>Oceanospirillales</taxon>
        <taxon>Terasakiispira</taxon>
    </lineage>
</organism>
<comment type="similarity">
    <text evidence="2">Belongs to the auxin efflux carrier (TC 2.A.69) family.</text>
</comment>
<feature type="transmembrane region" description="Helical" evidence="8">
    <location>
        <begin position="235"/>
        <end position="254"/>
    </location>
</feature>
<dbReference type="GO" id="GO:0005886">
    <property type="term" value="C:plasma membrane"/>
    <property type="evidence" value="ECO:0007669"/>
    <property type="project" value="UniProtKB-SubCell"/>
</dbReference>
<dbReference type="Gene3D" id="1.20.1530.20">
    <property type="match status" value="1"/>
</dbReference>
<reference evidence="9 10" key="1">
    <citation type="submission" date="2016-08" db="EMBL/GenBank/DDBJ databases">
        <authorList>
            <person name="Seilhamer J.J."/>
        </authorList>
    </citation>
    <scope>NUCLEOTIDE SEQUENCE [LARGE SCALE GENOMIC DNA]</scope>
    <source>
        <strain evidence="9 10">PH27A</strain>
    </source>
</reference>
<evidence type="ECO:0000256" key="2">
    <source>
        <dbReference type="ARBA" id="ARBA00010145"/>
    </source>
</evidence>
<evidence type="ECO:0000256" key="1">
    <source>
        <dbReference type="ARBA" id="ARBA00004651"/>
    </source>
</evidence>
<dbReference type="Proteomes" id="UP000094291">
    <property type="component" value="Unassembled WGS sequence"/>
</dbReference>
<dbReference type="OrthoDB" id="9786439at2"/>
<dbReference type="Pfam" id="PF03547">
    <property type="entry name" value="Mem_trans"/>
    <property type="match status" value="2"/>
</dbReference>
<dbReference type="RefSeq" id="WP_068997446.1">
    <property type="nucleotide sequence ID" value="NZ_MDTQ01000001.1"/>
</dbReference>
<feature type="transmembrane region" description="Helical" evidence="8">
    <location>
        <begin position="40"/>
        <end position="60"/>
    </location>
</feature>
<proteinExistence type="inferred from homology"/>
<comment type="caution">
    <text evidence="9">The sequence shown here is derived from an EMBL/GenBank/DDBJ whole genome shotgun (WGS) entry which is preliminary data.</text>
</comment>